<dbReference type="Gene3D" id="1.20.120.450">
    <property type="entry name" value="dinb family like domain"/>
    <property type="match status" value="1"/>
</dbReference>
<keyword evidence="3" id="KW-1185">Reference proteome</keyword>
<dbReference type="Pfam" id="PF12867">
    <property type="entry name" value="DinB_2"/>
    <property type="match status" value="1"/>
</dbReference>
<dbReference type="AlphaFoldDB" id="A0A2H3NRB3"/>
<evidence type="ECO:0000313" key="3">
    <source>
        <dbReference type="Proteomes" id="UP000221024"/>
    </source>
</evidence>
<evidence type="ECO:0000313" key="2">
    <source>
        <dbReference type="EMBL" id="PEN08419.1"/>
    </source>
</evidence>
<dbReference type="SUPFAM" id="SSF109854">
    <property type="entry name" value="DinB/YfiT-like putative metalloenzymes"/>
    <property type="match status" value="1"/>
</dbReference>
<dbReference type="EMBL" id="PDEP01000003">
    <property type="protein sequence ID" value="PEN08419.1"/>
    <property type="molecule type" value="Genomic_DNA"/>
</dbReference>
<feature type="domain" description="DinB-like" evidence="1">
    <location>
        <begin position="44"/>
        <end position="154"/>
    </location>
</feature>
<comment type="caution">
    <text evidence="2">The sequence shown here is derived from an EMBL/GenBank/DDBJ whole genome shotgun (WGS) entry which is preliminary data.</text>
</comment>
<dbReference type="Proteomes" id="UP000221024">
    <property type="component" value="Unassembled WGS sequence"/>
</dbReference>
<proteinExistence type="predicted"/>
<evidence type="ECO:0000259" key="1">
    <source>
        <dbReference type="Pfam" id="PF12867"/>
    </source>
</evidence>
<name>A0A2H3NRB3_9BACT</name>
<dbReference type="InterPro" id="IPR034660">
    <property type="entry name" value="DinB/YfiT-like"/>
</dbReference>
<sequence length="178" mass="19868">MAASDALRALLTTQLDATVARRSHTEILREIPASARGVLPDGLPEAYSLWQILEHMRRSQADYLQYCTDPDYTFSTWPDDYWPDTLGPPSDAAWTESLDRFQADLQDVQTLVNDSSIDIAGEIPHASGVGYHSTRYAEEIASIADHNAYHLGQVVTVRRLLGIWPPSNLEEADWSAPE</sequence>
<accession>A0A2H3NRB3</accession>
<organism evidence="2 3">
    <name type="scientific">Longimonas halophila</name>
    <dbReference type="NCBI Taxonomy" id="1469170"/>
    <lineage>
        <taxon>Bacteria</taxon>
        <taxon>Pseudomonadati</taxon>
        <taxon>Rhodothermota</taxon>
        <taxon>Rhodothermia</taxon>
        <taxon>Rhodothermales</taxon>
        <taxon>Salisaetaceae</taxon>
        <taxon>Longimonas</taxon>
    </lineage>
</organism>
<dbReference type="OrthoDB" id="9798830at2"/>
<gene>
    <name evidence="2" type="ORF">CRI93_04710</name>
</gene>
<reference evidence="2 3" key="1">
    <citation type="submission" date="2017-10" db="EMBL/GenBank/DDBJ databases">
        <title>Draft genome of Longimonas halophila.</title>
        <authorList>
            <person name="Goh K.M."/>
            <person name="Shamsir M.S."/>
            <person name="Lim S.W."/>
        </authorList>
    </citation>
    <scope>NUCLEOTIDE SEQUENCE [LARGE SCALE GENOMIC DNA]</scope>
    <source>
        <strain evidence="2 3">KCTC 42399</strain>
    </source>
</reference>
<dbReference type="RefSeq" id="WP_098061459.1">
    <property type="nucleotide sequence ID" value="NZ_PDEP01000003.1"/>
</dbReference>
<dbReference type="InterPro" id="IPR024775">
    <property type="entry name" value="DinB-like"/>
</dbReference>
<protein>
    <submittedName>
        <fullName evidence="2">ABC transporter</fullName>
    </submittedName>
</protein>